<dbReference type="PANTHER" id="PTHR46244">
    <property type="entry name" value="PHOSPHOENOLPYRUVATE-PROTEIN PHOSPHOTRANSFERASE"/>
    <property type="match status" value="1"/>
</dbReference>
<evidence type="ECO:0000256" key="7">
    <source>
        <dbReference type="ARBA" id="ARBA00022490"/>
    </source>
</evidence>
<name>A0A9J7B173_9PROT</name>
<dbReference type="InterPro" id="IPR050499">
    <property type="entry name" value="PEP-utilizing_PTS_enzyme"/>
</dbReference>
<evidence type="ECO:0000256" key="8">
    <source>
        <dbReference type="ARBA" id="ARBA00022597"/>
    </source>
</evidence>
<dbReference type="NCBIfam" id="TIGR01417">
    <property type="entry name" value="PTS_I_fam"/>
    <property type="match status" value="1"/>
</dbReference>
<dbReference type="Pfam" id="PF01590">
    <property type="entry name" value="GAF"/>
    <property type="match status" value="1"/>
</dbReference>
<comment type="similarity">
    <text evidence="4">Belongs to the PEP-utilizing enzyme family.</text>
</comment>
<dbReference type="EC" id="2.7.3.9" evidence="5"/>
<sequence length="758" mass="83360">MTAAVEHNGFGRNSRSMLRRLRDVMAEARAPQERLDSITSIIAADMAAEVCSVYVRRADNLLELCSTEGLNQDAVHRTLMHFGEGLVGDIAARAQSLALSDAQSHPKFAYRPETGEEIYQSLAGVPVMRADRLLGVLVVQNRSRRQYSDEEIETLETFAMVLAELLANGVLGEQENRNDAALRLTGQTVAPGIGIGIAHFHRQSAAIRRVVADNPAVEKDRLESAMEGVRSRIDTLLAAPDLAEAGEHRDVLETFRMIAHDRGWLARMNDAIDNGLTAEAAVQRARADMRARLGSVQNPYLRERLADFEDLANRLIAQLADEDETGEGNGTTVTRDQPYVVVARSMGPAELLDYDRHNLNGLVLEEGSATAHVAIVARALDIPVLGNIPGLLSEVNPGDRLIVDADNNQILLRPTEDVEEYFHTGLKARAETRARYQALRDLPAQTLDGVDISLLLNVGLMFDLQQLDATGATGVGLYRTEIPFMVRRDIPDVKQQTDAYRRVLEGAGGRPVTFRTLDAGGDKHIQAFDHDPGDNPALGWRSLRISVDHPSLLRNQLRAILRAADGAPVDLMFPMVSTVGEFDAARSILDRELEHAIRGGEKLPSNLRLGSMLEVPSLAWQLPEILSRVDFLSVGSNDLQQFFFAADRGDQRVTHRYDPVSVPFLRLLKQIADACEEYGKPLTLCGEMAGSRIGAMALVGIGYRRLSMAAASIGPVKETIRAINYSDLETFISNLLKSREGRLVEHLKAFARDHQVPA</sequence>
<evidence type="ECO:0000259" key="14">
    <source>
        <dbReference type="SMART" id="SM00065"/>
    </source>
</evidence>
<dbReference type="PANTHER" id="PTHR46244:SF6">
    <property type="entry name" value="PHOSPHOENOLPYRUVATE-PROTEIN PHOSPHOTRANSFERASE"/>
    <property type="match status" value="1"/>
</dbReference>
<evidence type="ECO:0000256" key="1">
    <source>
        <dbReference type="ARBA" id="ARBA00000683"/>
    </source>
</evidence>
<dbReference type="InterPro" id="IPR036618">
    <property type="entry name" value="PtsI_HPr-bd_sf"/>
</dbReference>
<dbReference type="InterPro" id="IPR000121">
    <property type="entry name" value="PEP_util_C"/>
</dbReference>
<dbReference type="SUPFAM" id="SSF52009">
    <property type="entry name" value="Phosphohistidine domain"/>
    <property type="match status" value="1"/>
</dbReference>
<evidence type="ECO:0000256" key="6">
    <source>
        <dbReference type="ARBA" id="ARBA00022448"/>
    </source>
</evidence>
<dbReference type="EMBL" id="CP102480">
    <property type="protein sequence ID" value="UUX51421.1"/>
    <property type="molecule type" value="Genomic_DNA"/>
</dbReference>
<dbReference type="Gene3D" id="3.50.30.10">
    <property type="entry name" value="Phosphohistidine domain"/>
    <property type="match status" value="1"/>
</dbReference>
<dbReference type="InterPro" id="IPR036637">
    <property type="entry name" value="Phosphohistidine_dom_sf"/>
</dbReference>
<dbReference type="GO" id="GO:0005737">
    <property type="term" value="C:cytoplasm"/>
    <property type="evidence" value="ECO:0007669"/>
    <property type="project" value="UniProtKB-SubCell"/>
</dbReference>
<gene>
    <name evidence="15" type="primary">ptsP</name>
    <name evidence="15" type="ORF">NUH88_06920</name>
</gene>
<dbReference type="InterPro" id="IPR029016">
    <property type="entry name" value="GAF-like_dom_sf"/>
</dbReference>
<evidence type="ECO:0000256" key="2">
    <source>
        <dbReference type="ARBA" id="ARBA00001946"/>
    </source>
</evidence>
<keyword evidence="13" id="KW-0460">Magnesium</keyword>
<dbReference type="AlphaFoldDB" id="A0A9J7B173"/>
<dbReference type="Gene3D" id="3.20.20.60">
    <property type="entry name" value="Phosphoenolpyruvate-binding domains"/>
    <property type="match status" value="1"/>
</dbReference>
<dbReference type="RefSeq" id="WP_257770895.1">
    <property type="nucleotide sequence ID" value="NZ_CP102480.1"/>
</dbReference>
<dbReference type="SUPFAM" id="SSF55781">
    <property type="entry name" value="GAF domain-like"/>
    <property type="match status" value="1"/>
</dbReference>
<evidence type="ECO:0000256" key="10">
    <source>
        <dbReference type="ARBA" id="ARBA00022683"/>
    </source>
</evidence>
<dbReference type="InterPro" id="IPR040442">
    <property type="entry name" value="Pyrv_kinase-like_dom_sf"/>
</dbReference>
<dbReference type="SMART" id="SM00065">
    <property type="entry name" value="GAF"/>
    <property type="match status" value="1"/>
</dbReference>
<comment type="cofactor">
    <cofactor evidence="2">
        <name>Mg(2+)</name>
        <dbReference type="ChEBI" id="CHEBI:18420"/>
    </cofactor>
</comment>
<evidence type="ECO:0000256" key="11">
    <source>
        <dbReference type="ARBA" id="ARBA00022723"/>
    </source>
</evidence>
<organism evidence="15 16">
    <name type="scientific">Nisaea acidiphila</name>
    <dbReference type="NCBI Taxonomy" id="1862145"/>
    <lineage>
        <taxon>Bacteria</taxon>
        <taxon>Pseudomonadati</taxon>
        <taxon>Pseudomonadota</taxon>
        <taxon>Alphaproteobacteria</taxon>
        <taxon>Rhodospirillales</taxon>
        <taxon>Thalassobaculaceae</taxon>
        <taxon>Nisaea</taxon>
    </lineage>
</organism>
<feature type="domain" description="GAF" evidence="14">
    <location>
        <begin position="30"/>
        <end position="176"/>
    </location>
</feature>
<dbReference type="InterPro" id="IPR008731">
    <property type="entry name" value="PTS_EIN"/>
</dbReference>
<evidence type="ECO:0000256" key="4">
    <source>
        <dbReference type="ARBA" id="ARBA00007837"/>
    </source>
</evidence>
<dbReference type="SUPFAM" id="SSF51621">
    <property type="entry name" value="Phosphoenolpyruvate/pyruvate domain"/>
    <property type="match status" value="1"/>
</dbReference>
<dbReference type="InterPro" id="IPR003018">
    <property type="entry name" value="GAF"/>
</dbReference>
<evidence type="ECO:0000313" key="15">
    <source>
        <dbReference type="EMBL" id="UUX51421.1"/>
    </source>
</evidence>
<keyword evidence="12" id="KW-0418">Kinase</keyword>
<dbReference type="Pfam" id="PF05524">
    <property type="entry name" value="PEP-utilisers_N"/>
    <property type="match status" value="1"/>
</dbReference>
<dbReference type="KEGG" id="naci:NUH88_06920"/>
<dbReference type="GO" id="GO:0016301">
    <property type="term" value="F:kinase activity"/>
    <property type="evidence" value="ECO:0007669"/>
    <property type="project" value="UniProtKB-KW"/>
</dbReference>
<keyword evidence="9 15" id="KW-0808">Transferase</keyword>
<proteinExistence type="inferred from homology"/>
<keyword evidence="6" id="KW-0813">Transport</keyword>
<protein>
    <recommendedName>
        <fullName evidence="5">phosphoenolpyruvate--protein phosphotransferase</fullName>
        <ecNumber evidence="5">2.7.3.9</ecNumber>
    </recommendedName>
</protein>
<dbReference type="InterPro" id="IPR008279">
    <property type="entry name" value="PEP-util_enz_mobile_dom"/>
</dbReference>
<evidence type="ECO:0000256" key="13">
    <source>
        <dbReference type="ARBA" id="ARBA00022842"/>
    </source>
</evidence>
<comment type="catalytic activity">
    <reaction evidence="1">
        <text>L-histidyl-[protein] + phosphoenolpyruvate = N(pros)-phospho-L-histidyl-[protein] + pyruvate</text>
        <dbReference type="Rhea" id="RHEA:23880"/>
        <dbReference type="Rhea" id="RHEA-COMP:9745"/>
        <dbReference type="Rhea" id="RHEA-COMP:9746"/>
        <dbReference type="ChEBI" id="CHEBI:15361"/>
        <dbReference type="ChEBI" id="CHEBI:29979"/>
        <dbReference type="ChEBI" id="CHEBI:58702"/>
        <dbReference type="ChEBI" id="CHEBI:64837"/>
        <dbReference type="EC" id="2.7.3.9"/>
    </reaction>
</comment>
<dbReference type="Gene3D" id="3.30.450.40">
    <property type="match status" value="1"/>
</dbReference>
<evidence type="ECO:0000313" key="16">
    <source>
        <dbReference type="Proteomes" id="UP001060336"/>
    </source>
</evidence>
<comment type="subcellular location">
    <subcellularLocation>
        <location evidence="3">Cytoplasm</location>
    </subcellularLocation>
</comment>
<dbReference type="InterPro" id="IPR006318">
    <property type="entry name" value="PTS_EI-like"/>
</dbReference>
<evidence type="ECO:0000256" key="9">
    <source>
        <dbReference type="ARBA" id="ARBA00022679"/>
    </source>
</evidence>
<keyword evidence="7" id="KW-0963">Cytoplasm</keyword>
<dbReference type="Pfam" id="PF02896">
    <property type="entry name" value="PEP-utilizers_C"/>
    <property type="match status" value="1"/>
</dbReference>
<dbReference type="GO" id="GO:0046872">
    <property type="term" value="F:metal ion binding"/>
    <property type="evidence" value="ECO:0007669"/>
    <property type="project" value="UniProtKB-KW"/>
</dbReference>
<keyword evidence="8" id="KW-0762">Sugar transport</keyword>
<dbReference type="GO" id="GO:0008965">
    <property type="term" value="F:phosphoenolpyruvate-protein phosphotransferase activity"/>
    <property type="evidence" value="ECO:0007669"/>
    <property type="project" value="UniProtKB-EC"/>
</dbReference>
<keyword evidence="11" id="KW-0479">Metal-binding</keyword>
<evidence type="ECO:0000256" key="12">
    <source>
        <dbReference type="ARBA" id="ARBA00022777"/>
    </source>
</evidence>
<dbReference type="Pfam" id="PF00391">
    <property type="entry name" value="PEP-utilizers"/>
    <property type="match status" value="1"/>
</dbReference>
<reference evidence="15" key="1">
    <citation type="submission" date="2022-08" db="EMBL/GenBank/DDBJ databases">
        <title>Nisaea acidiphila sp. nov., isolated from a marine algal debris and emended description of the genus Nisaea Urios et al. 2008.</title>
        <authorList>
            <person name="Kwon K."/>
        </authorList>
    </citation>
    <scope>NUCLEOTIDE SEQUENCE</scope>
    <source>
        <strain evidence="15">MEBiC11861</strain>
    </source>
</reference>
<evidence type="ECO:0000256" key="5">
    <source>
        <dbReference type="ARBA" id="ARBA00012232"/>
    </source>
</evidence>
<accession>A0A9J7B173</accession>
<dbReference type="InterPro" id="IPR015813">
    <property type="entry name" value="Pyrv/PenolPyrv_kinase-like_dom"/>
</dbReference>
<keyword evidence="10" id="KW-0598">Phosphotransferase system</keyword>
<dbReference type="PRINTS" id="PR01736">
    <property type="entry name" value="PHPHTRNFRASE"/>
</dbReference>
<dbReference type="GO" id="GO:0009401">
    <property type="term" value="P:phosphoenolpyruvate-dependent sugar phosphotransferase system"/>
    <property type="evidence" value="ECO:0007669"/>
    <property type="project" value="UniProtKB-KW"/>
</dbReference>
<dbReference type="SUPFAM" id="SSF47831">
    <property type="entry name" value="Enzyme I of the PEP:sugar phosphotransferase system HPr-binding (sub)domain"/>
    <property type="match status" value="1"/>
</dbReference>
<keyword evidence="16" id="KW-1185">Reference proteome</keyword>
<dbReference type="Proteomes" id="UP001060336">
    <property type="component" value="Chromosome"/>
</dbReference>
<dbReference type="Gene3D" id="1.10.274.10">
    <property type="entry name" value="PtsI, HPr-binding domain"/>
    <property type="match status" value="1"/>
</dbReference>
<evidence type="ECO:0000256" key="3">
    <source>
        <dbReference type="ARBA" id="ARBA00004496"/>
    </source>
</evidence>